<accession>A0ABX1R3Q9</accession>
<evidence type="ECO:0000313" key="1">
    <source>
        <dbReference type="EMBL" id="NMH59722.1"/>
    </source>
</evidence>
<dbReference type="RefSeq" id="WP_169210278.1">
    <property type="nucleotide sequence ID" value="NZ_JAATNW010000003.1"/>
</dbReference>
<comment type="caution">
    <text evidence="1">The sequence shown here is derived from an EMBL/GenBank/DDBJ whole genome shotgun (WGS) entry which is preliminary data.</text>
</comment>
<dbReference type="InterPro" id="IPR021936">
    <property type="entry name" value="DUF3549"/>
</dbReference>
<dbReference type="EMBL" id="JAATNW010000003">
    <property type="protein sequence ID" value="NMH59722.1"/>
    <property type="molecule type" value="Genomic_DNA"/>
</dbReference>
<reference evidence="1 2" key="1">
    <citation type="submission" date="2020-03" db="EMBL/GenBank/DDBJ databases">
        <title>Alteromonas ponticola sp. nov., isolated from seawater.</title>
        <authorList>
            <person name="Yoon J.-H."/>
            <person name="Kim Y.-O."/>
        </authorList>
    </citation>
    <scope>NUCLEOTIDE SEQUENCE [LARGE SCALE GENOMIC DNA]</scope>
    <source>
        <strain evidence="1 2">MYP5</strain>
    </source>
</reference>
<dbReference type="Proteomes" id="UP000709336">
    <property type="component" value="Unassembled WGS sequence"/>
</dbReference>
<dbReference type="Pfam" id="PF12069">
    <property type="entry name" value="DUF3549"/>
    <property type="match status" value="1"/>
</dbReference>
<gene>
    <name evidence="1" type="ORF">HCJ96_06815</name>
</gene>
<proteinExistence type="predicted"/>
<name>A0ABX1R3Q9_9ALTE</name>
<sequence length="350" mass="39330">MSSPAEINSISEFLLHAGTNFQVFDMGRGIQAIPTQTFLNWENAGEVIPRPRQQHAWFGIVFWQGEASQHHYIWFIKLPVDERGLLVSAARHHFLQIVVEALGESLISGDQKFELPDNPYVFQPAQSLMAQFGAMCRKTLKLPASKDSHKVVDFIRQKGSLDWQALSVQGIADTCLRLQEFNIEDLLCTHFDNYPKQVKQAILTSLENTPLTDALFNMLEVELNKHDEATFYAALQGLHTELASARLQNIISSVLTDDAAIDMDTLSILAARHYSQFTPDITREFLTKCAHVDQQKQYNGELFAGFFADLVQLPALRASVLALLRSPERSEVLSQAIGKLFNQTQGKATQ</sequence>
<keyword evidence="2" id="KW-1185">Reference proteome</keyword>
<organism evidence="1 2">
    <name type="scientific">Alteromonas ponticola</name>
    <dbReference type="NCBI Taxonomy" id="2720613"/>
    <lineage>
        <taxon>Bacteria</taxon>
        <taxon>Pseudomonadati</taxon>
        <taxon>Pseudomonadota</taxon>
        <taxon>Gammaproteobacteria</taxon>
        <taxon>Alteromonadales</taxon>
        <taxon>Alteromonadaceae</taxon>
        <taxon>Alteromonas/Salinimonas group</taxon>
        <taxon>Alteromonas</taxon>
    </lineage>
</organism>
<evidence type="ECO:0000313" key="2">
    <source>
        <dbReference type="Proteomes" id="UP000709336"/>
    </source>
</evidence>
<protein>
    <submittedName>
        <fullName evidence="1">DUF3549 family protein</fullName>
    </submittedName>
</protein>